<evidence type="ECO:0000313" key="2">
    <source>
        <dbReference type="Proteomes" id="UP000198553"/>
    </source>
</evidence>
<keyword evidence="2" id="KW-1185">Reference proteome</keyword>
<dbReference type="NCBIfam" id="NF046065">
    <property type="entry name" value="MtxRegRemB"/>
    <property type="match status" value="1"/>
</dbReference>
<proteinExistence type="predicted"/>
<dbReference type="InterPro" id="IPR007169">
    <property type="entry name" value="RemA-like"/>
</dbReference>
<dbReference type="STRING" id="930146.SAMN05192533_1134"/>
<organism evidence="1 2">
    <name type="scientific">Mesobacillus persicus</name>
    <dbReference type="NCBI Taxonomy" id="930146"/>
    <lineage>
        <taxon>Bacteria</taxon>
        <taxon>Bacillati</taxon>
        <taxon>Bacillota</taxon>
        <taxon>Bacilli</taxon>
        <taxon>Bacillales</taxon>
        <taxon>Bacillaceae</taxon>
        <taxon>Mesobacillus</taxon>
    </lineage>
</organism>
<evidence type="ECO:0008006" key="3">
    <source>
        <dbReference type="Google" id="ProtNLM"/>
    </source>
</evidence>
<accession>A0A1H8GG79</accession>
<protein>
    <recommendedName>
        <fullName evidence="3">DUF370 domain-containing protein</fullName>
    </recommendedName>
</protein>
<sequence>MYLHIGEDTLVRTSEIIAILDKESTGFSDVLEEFLARRNQEIVNLSKKEYKSIVITKDQIYYSPLAAGTLKKRSQKLTVQEFPL</sequence>
<dbReference type="Proteomes" id="UP000198553">
    <property type="component" value="Unassembled WGS sequence"/>
</dbReference>
<evidence type="ECO:0000313" key="1">
    <source>
        <dbReference type="EMBL" id="SEN42318.1"/>
    </source>
</evidence>
<gene>
    <name evidence="1" type="ORF">SAMN05192533_1134</name>
</gene>
<dbReference type="EMBL" id="FOBW01000013">
    <property type="protein sequence ID" value="SEN42318.1"/>
    <property type="molecule type" value="Genomic_DNA"/>
</dbReference>
<name>A0A1H8GG79_9BACI</name>
<dbReference type="Pfam" id="PF04025">
    <property type="entry name" value="RemA-like"/>
    <property type="match status" value="1"/>
</dbReference>
<dbReference type="AlphaFoldDB" id="A0A1H8GG79"/>
<reference evidence="2" key="1">
    <citation type="submission" date="2016-10" db="EMBL/GenBank/DDBJ databases">
        <authorList>
            <person name="Varghese N."/>
            <person name="Submissions S."/>
        </authorList>
    </citation>
    <scope>NUCLEOTIDE SEQUENCE [LARGE SCALE GENOMIC DNA]</scope>
    <source>
        <strain evidence="2">B48,IBRC-M 10115,DSM 25386,CECT 8001</strain>
    </source>
</reference>
<dbReference type="OrthoDB" id="9811390at2"/>
<dbReference type="RefSeq" id="WP_090748301.1">
    <property type="nucleotide sequence ID" value="NZ_FOBW01000013.1"/>
</dbReference>